<dbReference type="RefSeq" id="XP_043015300.1">
    <property type="nucleotide sequence ID" value="XM_043146597.1"/>
</dbReference>
<dbReference type="Pfam" id="PF23868">
    <property type="entry name" value="Mmc1_C"/>
    <property type="match status" value="1"/>
</dbReference>
<feature type="domain" description="Mmc1 C-terminal" evidence="2">
    <location>
        <begin position="227"/>
        <end position="418"/>
    </location>
</feature>
<evidence type="ECO:0000259" key="2">
    <source>
        <dbReference type="Pfam" id="PF23868"/>
    </source>
</evidence>
<proteinExistence type="predicted"/>
<dbReference type="PANTHER" id="PTHR38644:SF1">
    <property type="entry name" value="EXPRESSED PROTEIN"/>
    <property type="match status" value="1"/>
</dbReference>
<reference evidence="3" key="1">
    <citation type="journal article" date="2021" name="Genome Biol. Evol.">
        <title>The assembled and annotated genome of the fairy-ring fungus Marasmius oreades.</title>
        <authorList>
            <person name="Hiltunen M."/>
            <person name="Ament-Velasquez S.L."/>
            <person name="Johannesson H."/>
        </authorList>
    </citation>
    <scope>NUCLEOTIDE SEQUENCE</scope>
    <source>
        <strain evidence="3">03SP1</strain>
    </source>
</reference>
<feature type="region of interest" description="Disordered" evidence="1">
    <location>
        <begin position="466"/>
        <end position="486"/>
    </location>
</feature>
<comment type="caution">
    <text evidence="3">The sequence shown here is derived from an EMBL/GenBank/DDBJ whole genome shotgun (WGS) entry which is preliminary data.</text>
</comment>
<keyword evidence="4" id="KW-1185">Reference proteome</keyword>
<accession>A0A9P7V1X5</accession>
<dbReference type="InterPro" id="IPR056196">
    <property type="entry name" value="Mmc1_C"/>
</dbReference>
<evidence type="ECO:0000313" key="3">
    <source>
        <dbReference type="EMBL" id="KAG7098830.1"/>
    </source>
</evidence>
<evidence type="ECO:0000256" key="1">
    <source>
        <dbReference type="SAM" id="MobiDB-lite"/>
    </source>
</evidence>
<name>A0A9P7V1X5_9AGAR</name>
<dbReference type="PANTHER" id="PTHR38644">
    <property type="entry name" value="EXPRESSED PROTEIN"/>
    <property type="match status" value="1"/>
</dbReference>
<gene>
    <name evidence="3" type="ORF">E1B28_000734</name>
</gene>
<dbReference type="GeneID" id="66069810"/>
<sequence length="486" mass="53980">MSKLPSTVKLVFYGSRCLTEKIVNVVLDAPFKTTAISPFYSEFPLDVTVQQEYSYQPPLDADIAICVVDPVSGSPAPTVYNPNTILVYTSIPTTSYRPPPHIRTKKVLFIDPGRARAGLDAIRADPSSSAAVQIYRHDFLGSRAGDILRTLKQYFAESPTIQAIRKRKQLGQLVVAETEVNNLLDKVCDLRASVEEEKEKVIKEILGGGRVRHAVAQAKNDITPSMDRLTWWRMIWRVDEISNYVQEAVGRAWCRGLEEHLTFYSGKLTDLQERLECQASSLLPSQGPPFSPTSNAVPTPPFNVIRNLLQQQSRLPSYGLHPGSMTSPLRIRLSQLAAPTTELHLTGQRATLGMSASVASAVGFTWAAWLATITTFHLPLLGTIESTTALGLGLLSLTVGVRITQSHVEKAKKRWWADFDRVSEGLDRDVRKAVETVLDEKVFVVARKACTEIDKWGKEAKEAIEKSKDALETDSHREESKRTALE</sequence>
<dbReference type="KEGG" id="more:E1B28_000734"/>
<protein>
    <recommendedName>
        <fullName evidence="2">Mmc1 C-terminal domain-containing protein</fullName>
    </recommendedName>
</protein>
<dbReference type="OrthoDB" id="5319015at2759"/>
<dbReference type="Proteomes" id="UP001049176">
    <property type="component" value="Chromosome 1"/>
</dbReference>
<dbReference type="EMBL" id="CM032181">
    <property type="protein sequence ID" value="KAG7098830.1"/>
    <property type="molecule type" value="Genomic_DNA"/>
</dbReference>
<organism evidence="3 4">
    <name type="scientific">Marasmius oreades</name>
    <name type="common">fairy-ring Marasmius</name>
    <dbReference type="NCBI Taxonomy" id="181124"/>
    <lineage>
        <taxon>Eukaryota</taxon>
        <taxon>Fungi</taxon>
        <taxon>Dikarya</taxon>
        <taxon>Basidiomycota</taxon>
        <taxon>Agaricomycotina</taxon>
        <taxon>Agaricomycetes</taxon>
        <taxon>Agaricomycetidae</taxon>
        <taxon>Agaricales</taxon>
        <taxon>Marasmiineae</taxon>
        <taxon>Marasmiaceae</taxon>
        <taxon>Marasmius</taxon>
    </lineage>
</organism>
<dbReference type="AlphaFoldDB" id="A0A9P7V1X5"/>
<evidence type="ECO:0000313" key="4">
    <source>
        <dbReference type="Proteomes" id="UP001049176"/>
    </source>
</evidence>